<name>A0ABW2FAY9_9BACL</name>
<accession>A0ABW2FAY9</accession>
<proteinExistence type="predicted"/>
<evidence type="ECO:0008006" key="3">
    <source>
        <dbReference type="Google" id="ProtNLM"/>
    </source>
</evidence>
<dbReference type="RefSeq" id="WP_378107748.1">
    <property type="nucleotide sequence ID" value="NZ_JBHSUP010000026.1"/>
</dbReference>
<protein>
    <recommendedName>
        <fullName evidence="3">Nudix hydrolase domain-containing protein</fullName>
    </recommendedName>
</protein>
<reference evidence="2" key="1">
    <citation type="journal article" date="2019" name="Int. J. Syst. Evol. Microbiol.">
        <title>The Global Catalogue of Microorganisms (GCM) 10K type strain sequencing project: providing services to taxonomists for standard genome sequencing and annotation.</title>
        <authorList>
            <consortium name="The Broad Institute Genomics Platform"/>
            <consortium name="The Broad Institute Genome Sequencing Center for Infectious Disease"/>
            <person name="Wu L."/>
            <person name="Ma J."/>
        </authorList>
    </citation>
    <scope>NUCLEOTIDE SEQUENCE [LARGE SCALE GENOMIC DNA]</scope>
    <source>
        <strain evidence="2">KCTC 12907</strain>
    </source>
</reference>
<dbReference type="EMBL" id="JBHTAI010000010">
    <property type="protein sequence ID" value="MFC7150251.1"/>
    <property type="molecule type" value="Genomic_DNA"/>
</dbReference>
<evidence type="ECO:0000313" key="2">
    <source>
        <dbReference type="Proteomes" id="UP001596378"/>
    </source>
</evidence>
<sequence>MVHVTYFEVEILDGEPTIHDPDGLIYEIGWKTSEQLNELELSFPEDKAFLLQYIEQIALS</sequence>
<dbReference type="Proteomes" id="UP001596378">
    <property type="component" value="Unassembled WGS sequence"/>
</dbReference>
<comment type="caution">
    <text evidence="1">The sequence shown here is derived from an EMBL/GenBank/DDBJ whole genome shotgun (WGS) entry which is preliminary data.</text>
</comment>
<organism evidence="1 2">
    <name type="scientific">Cohnella cellulosilytica</name>
    <dbReference type="NCBI Taxonomy" id="986710"/>
    <lineage>
        <taxon>Bacteria</taxon>
        <taxon>Bacillati</taxon>
        <taxon>Bacillota</taxon>
        <taxon>Bacilli</taxon>
        <taxon>Bacillales</taxon>
        <taxon>Paenibacillaceae</taxon>
        <taxon>Cohnella</taxon>
    </lineage>
</organism>
<gene>
    <name evidence="1" type="ORF">ACFQMJ_17120</name>
</gene>
<evidence type="ECO:0000313" key="1">
    <source>
        <dbReference type="EMBL" id="MFC7150251.1"/>
    </source>
</evidence>
<keyword evidence="2" id="KW-1185">Reference proteome</keyword>